<dbReference type="STRING" id="47312.SAMN04489765_1721"/>
<accession>A0A1H1DIG9</accession>
<name>A0A1H1DIG9_9ACTN</name>
<protein>
    <submittedName>
        <fullName evidence="1">Uncharacterized protein</fullName>
    </submittedName>
</protein>
<dbReference type="AlphaFoldDB" id="A0A1H1DIG9"/>
<proteinExistence type="predicted"/>
<dbReference type="OrthoDB" id="4450321at2"/>
<gene>
    <name evidence="1" type="ORF">SAMN04489765_1721</name>
</gene>
<evidence type="ECO:0000313" key="1">
    <source>
        <dbReference type="EMBL" id="SDQ75656.1"/>
    </source>
</evidence>
<organism evidence="1 2">
    <name type="scientific">Tsukamurella pulmonis</name>
    <dbReference type="NCBI Taxonomy" id="47312"/>
    <lineage>
        <taxon>Bacteria</taxon>
        <taxon>Bacillati</taxon>
        <taxon>Actinomycetota</taxon>
        <taxon>Actinomycetes</taxon>
        <taxon>Mycobacteriales</taxon>
        <taxon>Tsukamurellaceae</taxon>
        <taxon>Tsukamurella</taxon>
    </lineage>
</organism>
<dbReference type="Proteomes" id="UP000183053">
    <property type="component" value="Unassembled WGS sequence"/>
</dbReference>
<dbReference type="EMBL" id="FNLF01000002">
    <property type="protein sequence ID" value="SDQ75656.1"/>
    <property type="molecule type" value="Genomic_DNA"/>
</dbReference>
<evidence type="ECO:0000313" key="2">
    <source>
        <dbReference type="Proteomes" id="UP000183053"/>
    </source>
</evidence>
<reference evidence="2" key="1">
    <citation type="submission" date="2016-10" db="EMBL/GenBank/DDBJ databases">
        <authorList>
            <person name="Varghese N."/>
            <person name="Submissions S."/>
        </authorList>
    </citation>
    <scope>NUCLEOTIDE SEQUENCE [LARGE SCALE GENOMIC DNA]</scope>
    <source>
        <strain evidence="2">DSM 44142</strain>
    </source>
</reference>
<dbReference type="RefSeq" id="WP_139184180.1">
    <property type="nucleotide sequence ID" value="NZ_FNLF01000002.1"/>
</dbReference>
<sequence>MEFPKALLAPARMGLAAAGLGLAAAETSVAAARDVVSMAADKLDPESVGGARHENLITAAQRVPHIVHRISDLLSDDGAIHRVVGPGGAADRVADLFEEGGSVDRVIRPDGPLDRATRDGGIVDALTAEDGVVQKLAEVTDAMNRLTPTIAAMGQRLGDIENVVGAANTVAEPVTDLLSSLPKFALRTASEVAKAAQPRQSRPARIVDASATAVIPPAVVVAPIVEIDAADVAPAPPPAEGDEKPSGS</sequence>
<keyword evidence="2" id="KW-1185">Reference proteome</keyword>